<accession>A0ACB8USR6</accession>
<name>A0ACB8USR6_9EURO</name>
<reference evidence="1" key="1">
    <citation type="journal article" date="2022" name="bioRxiv">
        <title>Population genetic analysis of Ophidiomyces ophidiicola, the causative agent of snake fungal disease, indicates recent introductions to the USA.</title>
        <authorList>
            <person name="Ladner J.T."/>
            <person name="Palmer J.M."/>
            <person name="Ettinger C.L."/>
            <person name="Stajich J.E."/>
            <person name="Farrell T.M."/>
            <person name="Glorioso B.M."/>
            <person name="Lawson B."/>
            <person name="Price S.J."/>
            <person name="Stengle A.G."/>
            <person name="Grear D.A."/>
            <person name="Lorch J.M."/>
        </authorList>
    </citation>
    <scope>NUCLEOTIDE SEQUENCE</scope>
    <source>
        <strain evidence="1">NWHC 24266-5</strain>
    </source>
</reference>
<protein>
    <submittedName>
        <fullName evidence="1">Prenylated Rab acceptor protein 1</fullName>
    </submittedName>
</protein>
<gene>
    <name evidence="1" type="primary">PRA1</name>
    <name evidence="1" type="ORF">LOY88_004744</name>
</gene>
<comment type="caution">
    <text evidence="1">The sequence shown here is derived from an EMBL/GenBank/DDBJ whole genome shotgun (WGS) entry which is preliminary data.</text>
</comment>
<organism evidence="1">
    <name type="scientific">Ophidiomyces ophidiicola</name>
    <dbReference type="NCBI Taxonomy" id="1387563"/>
    <lineage>
        <taxon>Eukaryota</taxon>
        <taxon>Fungi</taxon>
        <taxon>Dikarya</taxon>
        <taxon>Ascomycota</taxon>
        <taxon>Pezizomycotina</taxon>
        <taxon>Eurotiomycetes</taxon>
        <taxon>Eurotiomycetidae</taxon>
        <taxon>Onygenales</taxon>
        <taxon>Onygenaceae</taxon>
        <taxon>Ophidiomyces</taxon>
    </lineage>
</organism>
<evidence type="ECO:0000313" key="1">
    <source>
        <dbReference type="EMBL" id="KAI2384317.1"/>
    </source>
</evidence>
<dbReference type="EMBL" id="JALBCA010000075">
    <property type="protein sequence ID" value="KAI2384317.1"/>
    <property type="molecule type" value="Genomic_DNA"/>
</dbReference>
<proteinExistence type="predicted"/>
<sequence>MRSHILLCLAAAAYPLQAAPLAERDLYPRQATNSWDQGAVQKYPIHTSCNVTERRMIERGLNDAIALAQHAKAHVLRFGNSSTLYRKYFGDAATGVVIGNFDRIVNADKAKTLFRCDDPDGNCKIPTYGGHWRGSNATGETVICPRSYTTRLYLEYFCTRGYTVANSPLNTYFGTDLLHRLYHLPAIGEGYIDHFSKSYQGVLDLATTNSSLSVRDSDALQYFAADAYGYDIAIPGVGCAGAPSATPTSKPPATTTAAVPAGCHTHEGGVIHCP</sequence>